<dbReference type="OrthoDB" id="147607at2"/>
<dbReference type="CDD" id="cd22954">
    <property type="entry name" value="PLL_lectin"/>
    <property type="match status" value="1"/>
</dbReference>
<dbReference type="STRING" id="320771.Cflav_PD1740"/>
<gene>
    <name evidence="2" type="ORF">Cflav_PD1740</name>
</gene>
<dbReference type="InterPro" id="IPR011055">
    <property type="entry name" value="Dup_hybrid_motif"/>
</dbReference>
<keyword evidence="3" id="KW-1185">Reference proteome</keyword>
<feature type="domain" description="PLL-like beta propeller" evidence="1">
    <location>
        <begin position="132"/>
        <end position="332"/>
    </location>
</feature>
<dbReference type="SUPFAM" id="SSF51261">
    <property type="entry name" value="Duplicated hybrid motif"/>
    <property type="match status" value="1"/>
</dbReference>
<dbReference type="Gene3D" id="2.120.10.70">
    <property type="entry name" value="Fucose-specific lectin"/>
    <property type="match status" value="1"/>
</dbReference>
<dbReference type="InterPro" id="IPR058502">
    <property type="entry name" value="PLL-like_beta-prop"/>
</dbReference>
<accession>B9XNL0</accession>
<dbReference type="Pfam" id="PF26607">
    <property type="entry name" value="DUF8189"/>
    <property type="match status" value="2"/>
</dbReference>
<dbReference type="EMBL" id="ABOX02000041">
    <property type="protein sequence ID" value="EEF58550.1"/>
    <property type="molecule type" value="Genomic_DNA"/>
</dbReference>
<proteinExistence type="predicted"/>
<name>B9XNL0_PEDPL</name>
<evidence type="ECO:0000313" key="3">
    <source>
        <dbReference type="Proteomes" id="UP000003688"/>
    </source>
</evidence>
<dbReference type="PANTHER" id="PTHR35362">
    <property type="entry name" value="ANK_REP_REGION DOMAIN-CONTAINING PROTEIN"/>
    <property type="match status" value="1"/>
</dbReference>
<sequence precursor="true">MKTAINKDNGFIKKAVRLLSVGIIAATWLGASQRADATLVSHINPCTARTSDGRLTVFAIGVGTAGTLYQNYQTSPGGSWSGWVAMGSGNTWNPYSIPAVGVNADGRLEVFVVGTDGTINHIWQKTAGSSAASNWSTFNTFSSHVSTTAKLAVGKWANGVLDLFVVGTDGVLYESHQNTPNGTWSGWSSLGGSWSQDNDIAIANDANGELEIFMVGNTGNLYNNWQTSANSTSWHGWNDLSGAISQTVRVAAARNHNGTIEVFTIGTDGVAYTKSQTGQNTHTVWTAWNSLGGSWNTLVKPVVVADQNGALELFLVGNTGNVYHNYQTGFSTFPTGSSPWFKYPICVPFGNPNYDVQYGGAHDEDVQTPLDTPITSIVSGTVSSIDTPSWGWEIGIQVDQPANAAYFAYLHLGAVNPALSVGSYVAVGDLIAYSGGANSQAMLDGKTTTPFGPQFINDPSQSSQPQTGFAYMYGPEYGVGAGWTPSPDFNLDPTATLNQTIANYNAGTYGKYNWSGWQNLNGSFTQTIRPCVGVNNSGTLQVFLNIANGAMDTANQTAINSTTWSSWTSLGGTWY</sequence>
<organism evidence="2 3">
    <name type="scientific">Pedosphaera parvula (strain Ellin514)</name>
    <dbReference type="NCBI Taxonomy" id="320771"/>
    <lineage>
        <taxon>Bacteria</taxon>
        <taxon>Pseudomonadati</taxon>
        <taxon>Verrucomicrobiota</taxon>
        <taxon>Pedosphaerae</taxon>
        <taxon>Pedosphaerales</taxon>
        <taxon>Pedosphaeraceae</taxon>
        <taxon>Pedosphaera</taxon>
    </lineage>
</organism>
<dbReference type="RefSeq" id="WP_007417397.1">
    <property type="nucleotide sequence ID" value="NZ_ABOX02000041.1"/>
</dbReference>
<comment type="caution">
    <text evidence="2">The sequence shown here is derived from an EMBL/GenBank/DDBJ whole genome shotgun (WGS) entry which is preliminary data.</text>
</comment>
<dbReference type="SUPFAM" id="SSF89372">
    <property type="entry name" value="Fucose-specific lectin"/>
    <property type="match status" value="1"/>
</dbReference>
<evidence type="ECO:0000259" key="1">
    <source>
        <dbReference type="Pfam" id="PF26607"/>
    </source>
</evidence>
<protein>
    <submittedName>
        <fullName evidence="2">Peptidase M23</fullName>
    </submittedName>
</protein>
<dbReference type="Gene3D" id="2.70.70.10">
    <property type="entry name" value="Glucose Permease (Domain IIA)"/>
    <property type="match status" value="1"/>
</dbReference>
<evidence type="ECO:0000313" key="2">
    <source>
        <dbReference type="EMBL" id="EEF58550.1"/>
    </source>
</evidence>
<feature type="domain" description="PLL-like beta propeller" evidence="1">
    <location>
        <begin position="508"/>
        <end position="573"/>
    </location>
</feature>
<dbReference type="Proteomes" id="UP000003688">
    <property type="component" value="Unassembled WGS sequence"/>
</dbReference>
<dbReference type="PANTHER" id="PTHR35362:SF1">
    <property type="entry name" value="SKICH DOMAIN-CONTAINING PROTEIN"/>
    <property type="match status" value="1"/>
</dbReference>
<reference evidence="2 3" key="1">
    <citation type="journal article" date="2011" name="J. Bacteriol.">
        <title>Genome sequence of 'Pedosphaera parvula' Ellin514, an aerobic Verrucomicrobial isolate from pasture soil.</title>
        <authorList>
            <person name="Kant R."/>
            <person name="van Passel M.W."/>
            <person name="Sangwan P."/>
            <person name="Palva A."/>
            <person name="Lucas S."/>
            <person name="Copeland A."/>
            <person name="Lapidus A."/>
            <person name="Glavina Del Rio T."/>
            <person name="Dalin E."/>
            <person name="Tice H."/>
            <person name="Bruce D."/>
            <person name="Goodwin L."/>
            <person name="Pitluck S."/>
            <person name="Chertkov O."/>
            <person name="Larimer F.W."/>
            <person name="Land M.L."/>
            <person name="Hauser L."/>
            <person name="Brettin T.S."/>
            <person name="Detter J.C."/>
            <person name="Han S."/>
            <person name="de Vos W.M."/>
            <person name="Janssen P.H."/>
            <person name="Smidt H."/>
        </authorList>
    </citation>
    <scope>NUCLEOTIDE SEQUENCE [LARGE SCALE GENOMIC DNA]</scope>
    <source>
        <strain evidence="2 3">Ellin514</strain>
    </source>
</reference>
<dbReference type="AlphaFoldDB" id="B9XNL0"/>